<evidence type="ECO:0000313" key="5">
    <source>
        <dbReference type="EMBL" id="QNO56395.1"/>
    </source>
</evidence>
<evidence type="ECO:0000256" key="2">
    <source>
        <dbReference type="ARBA" id="ARBA00022737"/>
    </source>
</evidence>
<gene>
    <name evidence="5" type="ORF">EIIOIEJP_00002</name>
</gene>
<keyword evidence="3" id="KW-0833">Ubl conjugation pathway</keyword>
<dbReference type="PANTHER" id="PTHR22990">
    <property type="entry name" value="F-BOX ONLY PROTEIN"/>
    <property type="match status" value="1"/>
</dbReference>
<dbReference type="PANTHER" id="PTHR22990:SF15">
    <property type="entry name" value="F-BOX ONLY PROTEIN 10"/>
    <property type="match status" value="1"/>
</dbReference>
<keyword evidence="2" id="KW-0677">Repeat</keyword>
<evidence type="ECO:0000256" key="3">
    <source>
        <dbReference type="ARBA" id="ARBA00022786"/>
    </source>
</evidence>
<dbReference type="AlphaFoldDB" id="A0A7G9Z811"/>
<comment type="pathway">
    <text evidence="1">Protein modification; protein ubiquitination.</text>
</comment>
<dbReference type="InterPro" id="IPR012334">
    <property type="entry name" value="Pectin_lyas_fold"/>
</dbReference>
<dbReference type="InterPro" id="IPR011050">
    <property type="entry name" value="Pectin_lyase_fold/virulence"/>
</dbReference>
<dbReference type="EMBL" id="MT631655">
    <property type="protein sequence ID" value="QNO56395.1"/>
    <property type="molecule type" value="Genomic_DNA"/>
</dbReference>
<dbReference type="Gene3D" id="2.160.20.10">
    <property type="entry name" value="Single-stranded right-handed beta-helix, Pectin lyase-like"/>
    <property type="match status" value="1"/>
</dbReference>
<dbReference type="InterPro" id="IPR023296">
    <property type="entry name" value="Glyco_hydro_beta-prop_sf"/>
</dbReference>
<dbReference type="InterPro" id="IPR007742">
    <property type="entry name" value="NosD_dom"/>
</dbReference>
<protein>
    <recommendedName>
        <fullName evidence="4">Periplasmic copper-binding protein NosD beta helix domain-containing protein</fullName>
    </recommendedName>
</protein>
<dbReference type="SUPFAM" id="SSF75005">
    <property type="entry name" value="Arabinanase/levansucrase/invertase"/>
    <property type="match status" value="2"/>
</dbReference>
<dbReference type="InterPro" id="IPR051550">
    <property type="entry name" value="SCF-Subunits/Alg-Epimerases"/>
</dbReference>
<proteinExistence type="predicted"/>
<sequence>MKTAKEVLLCVSVSLISLSLALVLAPFTGAIEGDVTAGNTTDGVWDIISDDILSDESSVTSLSDSPTRWTVHPTDDRADEPTIKLAIYKSRAGDSIEVWNGTYKESVVLNKQLTIYSRDGANVTIVNAGGLGNAITIEADSCTVDGFMATAGSEGFLSGAGIKVESNGNNIVNNTCCANKYNGIDLVGSNGNNIVNNTCCANKYNGIDLSYSSNNKILNNTCYKNWHAGIYLGNSSNNIISYNEINNSQYGYGLYISGSSDNVVTNNEICENSIEGIYVEFSSNNRIYCNDLMNTLNVRSYDSNTTIWNSTREYNYTYNGRQCTSYIGNYWSDYGGADNNSDGIGDEPYPIPLGLSEGAMWIMPPNDRYPLILPFKNYILENVPSIIDVSAKPLNCKIKITSHSSLQDRPSIVYANGNYYVAYQSHEKGRGIFIKKFDSQWNFKKKVEVASGSAYYDSPSLAFANNKLYVAYVSNVNGATENDYDVIVKEYNPTSLSCTKGAKYLTSLQSRQDLPALYYKDGYFYLAYQSWETGNGDIYIKKFNSDLNMLKKVQVTTKSSRQYRPSITYANGYFYVAYFSMETDNLDIFVKRLDSNLNLASWKEQITTKSSYQSYPFITFANNQFVISYASTESGTLGIYMKKYDSNWNFIEKTKVIDSSAYERRPSHTWDGSNFWVVYVYNQGDSKDWNIFAIIPSCEQN</sequence>
<feature type="domain" description="Periplasmic copper-binding protein NosD beta helix" evidence="4">
    <location>
        <begin position="158"/>
        <end position="336"/>
    </location>
</feature>
<dbReference type="InterPro" id="IPR006626">
    <property type="entry name" value="PbH1"/>
</dbReference>
<accession>A0A7G9Z811</accession>
<dbReference type="InterPro" id="IPR022441">
    <property type="entry name" value="Para_beta_helix_rpt-2"/>
</dbReference>
<organism evidence="5">
    <name type="scientific">Candidatus Methanophaga sp. ANME-1 ERB7</name>
    <dbReference type="NCBI Taxonomy" id="2759913"/>
    <lineage>
        <taxon>Archaea</taxon>
        <taxon>Methanobacteriati</taxon>
        <taxon>Methanobacteriota</taxon>
        <taxon>Stenosarchaea group</taxon>
        <taxon>Methanomicrobia</taxon>
        <taxon>Candidatus Methanophagales</taxon>
        <taxon>Candidatus Methanophagaceae</taxon>
        <taxon>Candidatus Methanophaga</taxon>
    </lineage>
</organism>
<reference evidence="5" key="1">
    <citation type="submission" date="2020-06" db="EMBL/GenBank/DDBJ databases">
        <title>Unique genomic features of the anaerobic methanotrophic archaea.</title>
        <authorList>
            <person name="Chadwick G.L."/>
            <person name="Skennerton C.T."/>
            <person name="Laso-Perez R."/>
            <person name="Leu A.O."/>
            <person name="Speth D.R."/>
            <person name="Yu H."/>
            <person name="Morgan-Lang C."/>
            <person name="Hatzenpichler R."/>
            <person name="Goudeau D."/>
            <person name="Malmstrom R."/>
            <person name="Brazelton W.J."/>
            <person name="Woyke T."/>
            <person name="Hallam S.J."/>
            <person name="Tyson G.W."/>
            <person name="Wegener G."/>
            <person name="Boetius A."/>
            <person name="Orphan V."/>
        </authorList>
    </citation>
    <scope>NUCLEOTIDE SEQUENCE</scope>
</reference>
<dbReference type="NCBIfam" id="TIGR03804">
    <property type="entry name" value="para_beta_helix"/>
    <property type="match status" value="2"/>
</dbReference>
<evidence type="ECO:0000256" key="1">
    <source>
        <dbReference type="ARBA" id="ARBA00004906"/>
    </source>
</evidence>
<evidence type="ECO:0000259" key="4">
    <source>
        <dbReference type="Pfam" id="PF05048"/>
    </source>
</evidence>
<dbReference type="SMART" id="SM00710">
    <property type="entry name" value="PbH1"/>
    <property type="match status" value="5"/>
</dbReference>
<name>A0A7G9Z811_9EURY</name>
<dbReference type="Pfam" id="PF05048">
    <property type="entry name" value="NosD"/>
    <property type="match status" value="1"/>
</dbReference>
<dbReference type="SUPFAM" id="SSF51126">
    <property type="entry name" value="Pectin lyase-like"/>
    <property type="match status" value="1"/>
</dbReference>